<accession>A0ABW7GZ40</accession>
<evidence type="ECO:0000313" key="3">
    <source>
        <dbReference type="Proteomes" id="UP001606303"/>
    </source>
</evidence>
<feature type="signal peptide" evidence="1">
    <location>
        <begin position="1"/>
        <end position="30"/>
    </location>
</feature>
<feature type="chain" id="PRO_5047463856" description="PEP-CTERM sorting domain-containing protein" evidence="1">
    <location>
        <begin position="31"/>
        <end position="377"/>
    </location>
</feature>
<evidence type="ECO:0008006" key="4">
    <source>
        <dbReference type="Google" id="ProtNLM"/>
    </source>
</evidence>
<comment type="caution">
    <text evidence="2">The sequence shown here is derived from an EMBL/GenBank/DDBJ whole genome shotgun (WGS) entry which is preliminary data.</text>
</comment>
<name>A0ABW7GZ40_9BURK</name>
<sequence>MPTLPRPSLLTLYRRALAACCCAASLGASAAPTLTTVDLRVSRITPGIAATGIAQGSHLAAHTTQSGDLFAPTLGVARQGVLGVSDEGGLTLVATDRIRADGSTDAASTGPLALSARGGIARSLGFVVAVNSAGGLTYFDPQLSPSFSVSSAPGLFSLGSDLLAFDLPRGQSLFGQVNTAGAGTGLLGTTADGRLRLVRTDGAVGSTSQVSRPLGFAADTGLAMAAGFIVGVNTQHRVNLYEPSLDLLLENVGPAGLFSDAGDLETLSFDAGLDANLFDLQGDVIGSLGVLGLTDSGGLAYLRLDVVPGPGGASDFATLKPGLGSGLDAEGGLVLRNGIVTALAAPAAVPEPPIAALVAWALACALRVRPRIRSSAV</sequence>
<keyword evidence="1" id="KW-0732">Signal</keyword>
<gene>
    <name evidence="2" type="ORF">ACG01O_11465</name>
</gene>
<keyword evidence="3" id="KW-1185">Reference proteome</keyword>
<proteinExistence type="predicted"/>
<evidence type="ECO:0000256" key="1">
    <source>
        <dbReference type="SAM" id="SignalP"/>
    </source>
</evidence>
<organism evidence="2 3">
    <name type="scientific">Pelomonas baiyunensis</name>
    <dbReference type="NCBI Taxonomy" id="3299026"/>
    <lineage>
        <taxon>Bacteria</taxon>
        <taxon>Pseudomonadati</taxon>
        <taxon>Pseudomonadota</taxon>
        <taxon>Betaproteobacteria</taxon>
        <taxon>Burkholderiales</taxon>
        <taxon>Sphaerotilaceae</taxon>
        <taxon>Roseateles</taxon>
    </lineage>
</organism>
<evidence type="ECO:0000313" key="2">
    <source>
        <dbReference type="EMBL" id="MFG6467228.1"/>
    </source>
</evidence>
<reference evidence="2 3" key="1">
    <citation type="submission" date="2024-08" db="EMBL/GenBank/DDBJ databases">
        <authorList>
            <person name="Lu H."/>
        </authorList>
    </citation>
    <scope>NUCLEOTIDE SEQUENCE [LARGE SCALE GENOMIC DNA]</scope>
    <source>
        <strain evidence="2 3">BYS87W</strain>
    </source>
</reference>
<dbReference type="EMBL" id="JBIGIB010000003">
    <property type="protein sequence ID" value="MFG6467228.1"/>
    <property type="molecule type" value="Genomic_DNA"/>
</dbReference>
<protein>
    <recommendedName>
        <fullName evidence="4">PEP-CTERM sorting domain-containing protein</fullName>
    </recommendedName>
</protein>
<dbReference type="Proteomes" id="UP001606303">
    <property type="component" value="Unassembled WGS sequence"/>
</dbReference>
<dbReference type="RefSeq" id="WP_394384623.1">
    <property type="nucleotide sequence ID" value="NZ_JBIGIB010000003.1"/>
</dbReference>